<dbReference type="AlphaFoldDB" id="B6SXB5"/>
<accession>B6SXB5</accession>
<sequence>MCLVTTTAILQPHHGQGSWRLSRPCCARSLFLTEFPEEDDKIQEVVSEEESASVPAHQVMGAI</sequence>
<organism evidence="1">
    <name type="scientific">Zea mays</name>
    <name type="common">Maize</name>
    <dbReference type="NCBI Taxonomy" id="4577"/>
    <lineage>
        <taxon>Eukaryota</taxon>
        <taxon>Viridiplantae</taxon>
        <taxon>Streptophyta</taxon>
        <taxon>Embryophyta</taxon>
        <taxon>Tracheophyta</taxon>
        <taxon>Spermatophyta</taxon>
        <taxon>Magnoliopsida</taxon>
        <taxon>Liliopsida</taxon>
        <taxon>Poales</taxon>
        <taxon>Poaceae</taxon>
        <taxon>PACMAD clade</taxon>
        <taxon>Panicoideae</taxon>
        <taxon>Andropogonodae</taxon>
        <taxon>Andropogoneae</taxon>
        <taxon>Tripsacinae</taxon>
        <taxon>Zea</taxon>
    </lineage>
</organism>
<dbReference type="EMBL" id="EU957380">
    <property type="protein sequence ID" value="ACG29498.1"/>
    <property type="molecule type" value="mRNA"/>
</dbReference>
<protein>
    <submittedName>
        <fullName evidence="1">Uncharacterized protein</fullName>
    </submittedName>
</protein>
<reference evidence="1" key="1">
    <citation type="journal article" date="2009" name="Plant Mol. Biol.">
        <title>Insights into corn genes derived from large-scale cDNA sequencing.</title>
        <authorList>
            <person name="Alexandrov N.N."/>
            <person name="Brover V.V."/>
            <person name="Freidin S."/>
            <person name="Troukhan M.E."/>
            <person name="Tatarinova T.V."/>
            <person name="Zhang H."/>
            <person name="Swaller T.J."/>
            <person name="Lu Y.P."/>
            <person name="Bouck J."/>
            <person name="Flavell R.B."/>
            <person name="Feldmann K.A."/>
        </authorList>
    </citation>
    <scope>NUCLEOTIDE SEQUENCE</scope>
</reference>
<proteinExistence type="evidence at transcript level"/>
<evidence type="ECO:0000313" key="1">
    <source>
        <dbReference type="EMBL" id="ACG29498.1"/>
    </source>
</evidence>
<name>B6SXB5_MAIZE</name>